<dbReference type="OrthoDB" id="5800039at2759"/>
<proteinExistence type="predicted"/>
<evidence type="ECO:0000313" key="3">
    <source>
        <dbReference type="Proteomes" id="UP000271098"/>
    </source>
</evidence>
<gene>
    <name evidence="2" type="ORF">GPUH_LOCUS11574</name>
</gene>
<accession>A0A183DS83</accession>
<reference evidence="4" key="1">
    <citation type="submission" date="2016-06" db="UniProtKB">
        <authorList>
            <consortium name="WormBaseParasite"/>
        </authorList>
    </citation>
    <scope>IDENTIFICATION</scope>
</reference>
<feature type="transmembrane region" description="Helical" evidence="1">
    <location>
        <begin position="57"/>
        <end position="82"/>
    </location>
</feature>
<keyword evidence="1" id="KW-0472">Membrane</keyword>
<reference evidence="2 3" key="2">
    <citation type="submission" date="2018-11" db="EMBL/GenBank/DDBJ databases">
        <authorList>
            <consortium name="Pathogen Informatics"/>
        </authorList>
    </citation>
    <scope>NUCLEOTIDE SEQUENCE [LARGE SCALE GENOMIC DNA]</scope>
</reference>
<keyword evidence="3" id="KW-1185">Reference proteome</keyword>
<dbReference type="EMBL" id="UYRT01078645">
    <property type="protein sequence ID" value="VDN18961.1"/>
    <property type="molecule type" value="Genomic_DNA"/>
</dbReference>
<evidence type="ECO:0000313" key="4">
    <source>
        <dbReference type="WBParaSite" id="GPUH_0001158801-mRNA-1"/>
    </source>
</evidence>
<name>A0A183DS83_9BILA</name>
<evidence type="ECO:0000256" key="1">
    <source>
        <dbReference type="SAM" id="Phobius"/>
    </source>
</evidence>
<dbReference type="Proteomes" id="UP000271098">
    <property type="component" value="Unassembled WGS sequence"/>
</dbReference>
<dbReference type="WBParaSite" id="GPUH_0001158801-mRNA-1">
    <property type="protein sequence ID" value="GPUH_0001158801-mRNA-1"/>
    <property type="gene ID" value="GPUH_0001158801"/>
</dbReference>
<evidence type="ECO:0000313" key="2">
    <source>
        <dbReference type="EMBL" id="VDN18961.1"/>
    </source>
</evidence>
<organism evidence="4">
    <name type="scientific">Gongylonema pulchrum</name>
    <dbReference type="NCBI Taxonomy" id="637853"/>
    <lineage>
        <taxon>Eukaryota</taxon>
        <taxon>Metazoa</taxon>
        <taxon>Ecdysozoa</taxon>
        <taxon>Nematoda</taxon>
        <taxon>Chromadorea</taxon>
        <taxon>Rhabditida</taxon>
        <taxon>Spirurina</taxon>
        <taxon>Spiruromorpha</taxon>
        <taxon>Spiruroidea</taxon>
        <taxon>Gongylonematidae</taxon>
        <taxon>Gongylonema</taxon>
    </lineage>
</organism>
<sequence>MSVDKTIEELSYTLAQLGTLVGHINSQIGQLASRSLNNPVQRAGVPFTVYIKVPNGWLFYLLFLTIIAVFVLLSVVLLLSMITRCNEVFRLIKQSRTSGQLTISLLFPTPNQLLSFDIIARCH</sequence>
<dbReference type="AlphaFoldDB" id="A0A183DS83"/>
<keyword evidence="1" id="KW-1133">Transmembrane helix</keyword>
<keyword evidence="1" id="KW-0812">Transmembrane</keyword>
<protein>
    <submittedName>
        <fullName evidence="4">DC_STAMP domain-containing protein</fullName>
    </submittedName>
</protein>